<dbReference type="InterPro" id="IPR005822">
    <property type="entry name" value="Ribosomal_uL13"/>
</dbReference>
<dbReference type="GO" id="GO:0003729">
    <property type="term" value="F:mRNA binding"/>
    <property type="evidence" value="ECO:0007669"/>
    <property type="project" value="TreeGrafter"/>
</dbReference>
<dbReference type="GeneID" id="857289"/>
<dbReference type="Proteomes" id="UP000242167">
    <property type="component" value="Nucleomorph 1"/>
</dbReference>
<dbReference type="PANTHER" id="PTHR11545">
    <property type="entry name" value="RIBOSOMAL PROTEIN L13"/>
    <property type="match status" value="1"/>
</dbReference>
<accession>Q98RZ9</accession>
<proteinExistence type="inferred from homology"/>
<dbReference type="GO" id="GO:0006412">
    <property type="term" value="P:translation"/>
    <property type="evidence" value="ECO:0007669"/>
    <property type="project" value="InterPro"/>
</dbReference>
<organism evidence="4 5">
    <name type="scientific">Guillardia theta</name>
    <name type="common">Cryptophyte</name>
    <name type="synonym">Cryptomonas phi</name>
    <dbReference type="NCBI Taxonomy" id="55529"/>
    <lineage>
        <taxon>Eukaryota</taxon>
        <taxon>Cryptophyceae</taxon>
        <taxon>Pyrenomonadales</taxon>
        <taxon>Geminigeraceae</taxon>
        <taxon>Guillardia</taxon>
    </lineage>
</organism>
<dbReference type="CDD" id="cd00392">
    <property type="entry name" value="Ribosomal_L13"/>
    <property type="match status" value="1"/>
</dbReference>
<geneLocation type="nucleomorph" evidence="4"/>
<keyword evidence="3" id="KW-0687">Ribonucleoprotein</keyword>
<dbReference type="AlphaFoldDB" id="Q98RZ9"/>
<evidence type="ECO:0000256" key="1">
    <source>
        <dbReference type="ARBA" id="ARBA00006227"/>
    </source>
</evidence>
<dbReference type="GO" id="GO:0003735">
    <property type="term" value="F:structural constituent of ribosome"/>
    <property type="evidence" value="ECO:0007669"/>
    <property type="project" value="InterPro"/>
</dbReference>
<gene>
    <name evidence="4" type="primary">rpl13A</name>
</gene>
<dbReference type="PANTHER" id="PTHR11545:SF3">
    <property type="entry name" value="LARGE RIBOSOMAL SUBUNIT PROTEIN UL13"/>
    <property type="match status" value="1"/>
</dbReference>
<evidence type="ECO:0000313" key="4">
    <source>
        <dbReference type="EMBL" id="AAK39801.1"/>
    </source>
</evidence>
<sequence>MKIHVLDAKNHLLGRMASICAKKILQGDKIIIIRSELTSITGKLGRNVNKYKSIFKKKTNTNPRRGPFHFKSPSKILYQTIKRMIPHKTMRGSKALKNLKIFEGLPRIFSKIKKEKFFEAFRYKVIKNYRKTVNLGKVCEVLGWKNRKFIEQKSDQLAALGKVVLKKKKEIKKFRINNLLKFDKNNPIPKIFLK</sequence>
<dbReference type="Gene3D" id="3.90.1180.10">
    <property type="entry name" value="Ribosomal protein L13"/>
    <property type="match status" value="1"/>
</dbReference>
<protein>
    <submittedName>
        <fullName evidence="4">60S ribosomal protein L13A</fullName>
    </submittedName>
</protein>
<dbReference type="NCBIfam" id="TIGR01077">
    <property type="entry name" value="L13_A_E"/>
    <property type="match status" value="1"/>
</dbReference>
<reference evidence="4 5" key="1">
    <citation type="journal article" date="2001" name="Nature">
        <title>The highly reduced genome of an enslaved algal nucleus.</title>
        <authorList>
            <person name="Douglas S."/>
            <person name="Zauner S."/>
            <person name="Fraunholz M."/>
            <person name="Beaton M."/>
            <person name="Penny S."/>
            <person name="Deng L."/>
            <person name="Wu X."/>
            <person name="Reith M."/>
            <person name="Cavalier-Smith T."/>
            <person name="Maier U."/>
        </authorList>
    </citation>
    <scope>NUCLEOTIDE SEQUENCE [LARGE SCALE GENOMIC DNA]</scope>
</reference>
<dbReference type="HAMAP" id="MF_01366">
    <property type="entry name" value="Ribosomal_uL13"/>
    <property type="match status" value="1"/>
</dbReference>
<name>Q98RZ9_GUITH</name>
<dbReference type="GO" id="GO:0017148">
    <property type="term" value="P:negative regulation of translation"/>
    <property type="evidence" value="ECO:0007669"/>
    <property type="project" value="TreeGrafter"/>
</dbReference>
<comment type="similarity">
    <text evidence="1">Belongs to the universal ribosomal protein uL13 family.</text>
</comment>
<dbReference type="InterPro" id="IPR005755">
    <property type="entry name" value="Ribosomal_uL13_euk/arc"/>
</dbReference>
<dbReference type="PIR" id="F90083">
    <property type="entry name" value="F90083"/>
</dbReference>
<evidence type="ECO:0000256" key="2">
    <source>
        <dbReference type="ARBA" id="ARBA00022980"/>
    </source>
</evidence>
<dbReference type="SUPFAM" id="SSF52161">
    <property type="entry name" value="Ribosomal protein L13"/>
    <property type="match status" value="1"/>
</dbReference>
<dbReference type="InterPro" id="IPR036899">
    <property type="entry name" value="Ribosomal_uL13_sf"/>
</dbReference>
<keyword evidence="4" id="KW-0542">Nucleomorph</keyword>
<dbReference type="GO" id="GO:0022625">
    <property type="term" value="C:cytosolic large ribosomal subunit"/>
    <property type="evidence" value="ECO:0007669"/>
    <property type="project" value="TreeGrafter"/>
</dbReference>
<dbReference type="Pfam" id="PF00572">
    <property type="entry name" value="Ribosomal_L13"/>
    <property type="match status" value="1"/>
</dbReference>
<keyword evidence="2 4" id="KW-0689">Ribosomal protein</keyword>
<evidence type="ECO:0000256" key="3">
    <source>
        <dbReference type="ARBA" id="ARBA00023274"/>
    </source>
</evidence>
<evidence type="ECO:0000313" key="5">
    <source>
        <dbReference type="Proteomes" id="UP000242167"/>
    </source>
</evidence>
<dbReference type="RefSeq" id="XP_001713506.1">
    <property type="nucleotide sequence ID" value="XM_001713454.1"/>
</dbReference>
<dbReference type="EMBL" id="AF165818">
    <property type="protein sequence ID" value="AAK39801.1"/>
    <property type="molecule type" value="Genomic_DNA"/>
</dbReference>